<dbReference type="EMBL" id="JH431842">
    <property type="status" value="NOT_ANNOTATED_CDS"/>
    <property type="molecule type" value="Genomic_DNA"/>
</dbReference>
<dbReference type="PhylomeDB" id="T1JHZ4"/>
<dbReference type="AlphaFoldDB" id="T1JHZ4"/>
<evidence type="ECO:0000313" key="3">
    <source>
        <dbReference type="Proteomes" id="UP000014500"/>
    </source>
</evidence>
<reference evidence="2" key="2">
    <citation type="submission" date="2015-02" db="UniProtKB">
        <authorList>
            <consortium name="EnsemblMetazoa"/>
        </authorList>
    </citation>
    <scope>IDENTIFICATION</scope>
</reference>
<protein>
    <submittedName>
        <fullName evidence="2">Uncharacterized protein</fullName>
    </submittedName>
</protein>
<dbReference type="eggNOG" id="ENOG502QQQF">
    <property type="taxonomic scope" value="Eukaryota"/>
</dbReference>
<dbReference type="Proteomes" id="UP000014500">
    <property type="component" value="Unassembled WGS sequence"/>
</dbReference>
<accession>T1JHZ4</accession>
<evidence type="ECO:0000256" key="1">
    <source>
        <dbReference type="SAM" id="MobiDB-lite"/>
    </source>
</evidence>
<keyword evidence="3" id="KW-1185">Reference proteome</keyword>
<feature type="region of interest" description="Disordered" evidence="1">
    <location>
        <begin position="188"/>
        <end position="215"/>
    </location>
</feature>
<feature type="compositionally biased region" description="Acidic residues" evidence="1">
    <location>
        <begin position="202"/>
        <end position="215"/>
    </location>
</feature>
<name>T1JHZ4_STRMM</name>
<organism evidence="2 3">
    <name type="scientific">Strigamia maritima</name>
    <name type="common">European centipede</name>
    <name type="synonym">Geophilus maritimus</name>
    <dbReference type="NCBI Taxonomy" id="126957"/>
    <lineage>
        <taxon>Eukaryota</taxon>
        <taxon>Metazoa</taxon>
        <taxon>Ecdysozoa</taxon>
        <taxon>Arthropoda</taxon>
        <taxon>Myriapoda</taxon>
        <taxon>Chilopoda</taxon>
        <taxon>Pleurostigmophora</taxon>
        <taxon>Geophilomorpha</taxon>
        <taxon>Linotaeniidae</taxon>
        <taxon>Strigamia</taxon>
    </lineage>
</organism>
<evidence type="ECO:0000313" key="2">
    <source>
        <dbReference type="EnsemblMetazoa" id="SMAR013475-PA"/>
    </source>
</evidence>
<dbReference type="EnsemblMetazoa" id="SMAR013475-RA">
    <property type="protein sequence ID" value="SMAR013475-PA"/>
    <property type="gene ID" value="SMAR013475"/>
</dbReference>
<reference evidence="3" key="1">
    <citation type="submission" date="2011-05" db="EMBL/GenBank/DDBJ databases">
        <authorList>
            <person name="Richards S.R."/>
            <person name="Qu J."/>
            <person name="Jiang H."/>
            <person name="Jhangiani S.N."/>
            <person name="Agravi P."/>
            <person name="Goodspeed R."/>
            <person name="Gross S."/>
            <person name="Mandapat C."/>
            <person name="Jackson L."/>
            <person name="Mathew T."/>
            <person name="Pu L."/>
            <person name="Thornton R."/>
            <person name="Saada N."/>
            <person name="Wilczek-Boney K.B."/>
            <person name="Lee S."/>
            <person name="Kovar C."/>
            <person name="Wu Y."/>
            <person name="Scherer S.E."/>
            <person name="Worley K.C."/>
            <person name="Muzny D.M."/>
            <person name="Gibbs R."/>
        </authorList>
    </citation>
    <scope>NUCLEOTIDE SEQUENCE</scope>
    <source>
        <strain evidence="3">Brora</strain>
    </source>
</reference>
<proteinExistence type="predicted"/>
<sequence>MWFPAIHAIPRIVCDAINTLELIDEAPSWKIMDNRGRITVVLNWDQREIRKVTVGPSRRSPTVREVHRIFPEEGAVERKSPITITTKIESLDHEDGVYHDRFGKKVTTINDVMPTTGPSGRVQPVIVEHRAMSPDGSMVCDFHCCALHEEGGRIHVNKSSVATSPIQEQPDVAVRRPSPKGTHVRFLDVHVEPRAPDKENSSESDTENTQAEDEQMSERYLLLVDQLSLEQKHHLNIKDIGVILERLSSKIVDVERLEREKESDDVHNWTIKATIKGEVLREIGVIYNGHYYGISEHPGYF</sequence>
<feature type="compositionally biased region" description="Basic and acidic residues" evidence="1">
    <location>
        <begin position="188"/>
        <end position="201"/>
    </location>
</feature>
<dbReference type="HOGENOM" id="CLU_041725_0_0_1"/>
<dbReference type="STRING" id="126957.T1JHZ4"/>
<dbReference type="OMA" id="FRTLPNN"/>